<evidence type="ECO:0000256" key="1">
    <source>
        <dbReference type="SAM" id="MobiDB-lite"/>
    </source>
</evidence>
<dbReference type="Gene3D" id="3.40.30.10">
    <property type="entry name" value="Glutaredoxin"/>
    <property type="match status" value="1"/>
</dbReference>
<feature type="domain" description="KaiB" evidence="2">
    <location>
        <begin position="15"/>
        <end position="87"/>
    </location>
</feature>
<dbReference type="Proteomes" id="UP000554286">
    <property type="component" value="Unassembled WGS sequence"/>
</dbReference>
<dbReference type="GO" id="GO:0048511">
    <property type="term" value="P:rhythmic process"/>
    <property type="evidence" value="ECO:0007669"/>
    <property type="project" value="InterPro"/>
</dbReference>
<dbReference type="InterPro" id="IPR011649">
    <property type="entry name" value="KaiB_domain"/>
</dbReference>
<dbReference type="SUPFAM" id="SSF52833">
    <property type="entry name" value="Thioredoxin-like"/>
    <property type="match status" value="1"/>
</dbReference>
<dbReference type="InterPro" id="IPR039022">
    <property type="entry name" value="KaiB-like"/>
</dbReference>
<dbReference type="AlphaFoldDB" id="A0A7W6RBA9"/>
<accession>A0A7W6RBA9</accession>
<name>A0A7W6RBA9_9PROT</name>
<dbReference type="SMART" id="SM01248">
    <property type="entry name" value="KaiB"/>
    <property type="match status" value="1"/>
</dbReference>
<dbReference type="PANTHER" id="PTHR41709:SF2">
    <property type="entry name" value="CIRCADIAN CLOCK PROTEIN KAIB2"/>
    <property type="match status" value="1"/>
</dbReference>
<dbReference type="Pfam" id="PF07689">
    <property type="entry name" value="KaiB"/>
    <property type="match status" value="1"/>
</dbReference>
<comment type="caution">
    <text evidence="3">The sequence shown here is derived from an EMBL/GenBank/DDBJ whole genome shotgun (WGS) entry which is preliminary data.</text>
</comment>
<evidence type="ECO:0000313" key="3">
    <source>
        <dbReference type="EMBL" id="MBB4264779.1"/>
    </source>
</evidence>
<dbReference type="EMBL" id="JACIGK010000002">
    <property type="protein sequence ID" value="MBB4264779.1"/>
    <property type="molecule type" value="Genomic_DNA"/>
</dbReference>
<sequence length="110" mass="12007">MTTDGRSQGFRATLRLFVVGRTAATRRAVANARTLGEVDIIDVREHPHLAEADRIIATPTLIRTDAVSVRIIGDLSDLDAVRAHLGPPFSRPEDDTPGWECDDTTFGDPL</sequence>
<evidence type="ECO:0000313" key="4">
    <source>
        <dbReference type="Proteomes" id="UP000554286"/>
    </source>
</evidence>
<organism evidence="3 4">
    <name type="scientific">Roseospira visakhapatnamensis</name>
    <dbReference type="NCBI Taxonomy" id="390880"/>
    <lineage>
        <taxon>Bacteria</taxon>
        <taxon>Pseudomonadati</taxon>
        <taxon>Pseudomonadota</taxon>
        <taxon>Alphaproteobacteria</taxon>
        <taxon>Rhodospirillales</taxon>
        <taxon>Rhodospirillaceae</taxon>
        <taxon>Roseospira</taxon>
    </lineage>
</organism>
<evidence type="ECO:0000259" key="2">
    <source>
        <dbReference type="SMART" id="SM01248"/>
    </source>
</evidence>
<dbReference type="RefSeq" id="WP_184042415.1">
    <property type="nucleotide sequence ID" value="NZ_JACIGK010000002.1"/>
</dbReference>
<proteinExistence type="predicted"/>
<feature type="compositionally biased region" description="Acidic residues" evidence="1">
    <location>
        <begin position="95"/>
        <end position="110"/>
    </location>
</feature>
<feature type="region of interest" description="Disordered" evidence="1">
    <location>
        <begin position="86"/>
        <end position="110"/>
    </location>
</feature>
<dbReference type="InterPro" id="IPR036249">
    <property type="entry name" value="Thioredoxin-like_sf"/>
</dbReference>
<keyword evidence="4" id="KW-1185">Reference proteome</keyword>
<reference evidence="3 4" key="1">
    <citation type="submission" date="2020-08" db="EMBL/GenBank/DDBJ databases">
        <title>Genome sequencing of Purple Non-Sulfur Bacteria from various extreme environments.</title>
        <authorList>
            <person name="Mayer M."/>
        </authorList>
    </citation>
    <scope>NUCLEOTIDE SEQUENCE [LARGE SCALE GENOMIC DNA]</scope>
    <source>
        <strain evidence="3 4">JA131</strain>
    </source>
</reference>
<dbReference type="PANTHER" id="PTHR41709">
    <property type="entry name" value="KAIB-LIKE PROTEIN 1"/>
    <property type="match status" value="1"/>
</dbReference>
<gene>
    <name evidence="3" type="ORF">GGD89_000386</name>
</gene>
<protein>
    <submittedName>
        <fullName evidence="3">Circadian clock protein KaiB</fullName>
    </submittedName>
</protein>